<keyword evidence="3" id="KW-1185">Reference proteome</keyword>
<sequence length="124" mass="13731">MNVTFCLRVLLLAVTVVSAAGHGQLSDYMDNLTVQSPSTSAKACTRSAQCGHGGCCLRGRCSNTGSTFDRCYARVRHNGRIRPVKLWKKTDVCPCEYASYCYVQRPYEKHPVYGPVGSCFPIMR</sequence>
<feature type="chain" id="PRO_5043494840" evidence="1">
    <location>
        <begin position="20"/>
        <end position="124"/>
    </location>
</feature>
<protein>
    <submittedName>
        <fullName evidence="2">Uncharacterized protein</fullName>
    </submittedName>
</protein>
<dbReference type="EMBL" id="CAXITT010000078">
    <property type="protein sequence ID" value="CAL1530930.1"/>
    <property type="molecule type" value="Genomic_DNA"/>
</dbReference>
<evidence type="ECO:0000313" key="3">
    <source>
        <dbReference type="Proteomes" id="UP001497497"/>
    </source>
</evidence>
<evidence type="ECO:0000256" key="1">
    <source>
        <dbReference type="SAM" id="SignalP"/>
    </source>
</evidence>
<dbReference type="Proteomes" id="UP001497497">
    <property type="component" value="Unassembled WGS sequence"/>
</dbReference>
<comment type="caution">
    <text evidence="2">The sequence shown here is derived from an EMBL/GenBank/DDBJ whole genome shotgun (WGS) entry which is preliminary data.</text>
</comment>
<feature type="signal peptide" evidence="1">
    <location>
        <begin position="1"/>
        <end position="19"/>
    </location>
</feature>
<dbReference type="AlphaFoldDB" id="A0AAV2HB18"/>
<reference evidence="2 3" key="1">
    <citation type="submission" date="2024-04" db="EMBL/GenBank/DDBJ databases">
        <authorList>
            <consortium name="Genoscope - CEA"/>
            <person name="William W."/>
        </authorList>
    </citation>
    <scope>NUCLEOTIDE SEQUENCE [LARGE SCALE GENOMIC DNA]</scope>
</reference>
<name>A0AAV2HB18_LYMST</name>
<keyword evidence="1" id="KW-0732">Signal</keyword>
<proteinExistence type="predicted"/>
<accession>A0AAV2HB18</accession>
<organism evidence="2 3">
    <name type="scientific">Lymnaea stagnalis</name>
    <name type="common">Great pond snail</name>
    <name type="synonym">Helix stagnalis</name>
    <dbReference type="NCBI Taxonomy" id="6523"/>
    <lineage>
        <taxon>Eukaryota</taxon>
        <taxon>Metazoa</taxon>
        <taxon>Spiralia</taxon>
        <taxon>Lophotrochozoa</taxon>
        <taxon>Mollusca</taxon>
        <taxon>Gastropoda</taxon>
        <taxon>Heterobranchia</taxon>
        <taxon>Euthyneura</taxon>
        <taxon>Panpulmonata</taxon>
        <taxon>Hygrophila</taxon>
        <taxon>Lymnaeoidea</taxon>
        <taxon>Lymnaeidae</taxon>
        <taxon>Lymnaea</taxon>
    </lineage>
</organism>
<gene>
    <name evidence="2" type="ORF">GSLYS_00005055001</name>
</gene>
<evidence type="ECO:0000313" key="2">
    <source>
        <dbReference type="EMBL" id="CAL1530930.1"/>
    </source>
</evidence>